<organism evidence="19 20">
    <name type="scientific">Pseudomonas protegens</name>
    <dbReference type="NCBI Taxonomy" id="380021"/>
    <lineage>
        <taxon>Bacteria</taxon>
        <taxon>Pseudomonadati</taxon>
        <taxon>Pseudomonadota</taxon>
        <taxon>Gammaproteobacteria</taxon>
        <taxon>Pseudomonadales</taxon>
        <taxon>Pseudomonadaceae</taxon>
        <taxon>Pseudomonas</taxon>
    </lineage>
</organism>
<comment type="subcellular location">
    <subcellularLocation>
        <location evidence="2">Cell membrane</location>
        <topology evidence="2">Multi-pass membrane protein</topology>
    </subcellularLocation>
</comment>
<dbReference type="PROSITE" id="PS50110">
    <property type="entry name" value="RESPONSE_REGULATORY"/>
    <property type="match status" value="1"/>
</dbReference>
<dbReference type="Gene3D" id="1.10.287.130">
    <property type="match status" value="1"/>
</dbReference>
<keyword evidence="9" id="KW-0418">Kinase</keyword>
<keyword evidence="11" id="KW-1133">Transmembrane helix</keyword>
<evidence type="ECO:0000256" key="13">
    <source>
        <dbReference type="ARBA" id="ARBA00023136"/>
    </source>
</evidence>
<evidence type="ECO:0000256" key="4">
    <source>
        <dbReference type="ARBA" id="ARBA00022475"/>
    </source>
</evidence>
<evidence type="ECO:0000259" key="16">
    <source>
        <dbReference type="PROSITE" id="PS50109"/>
    </source>
</evidence>
<protein>
    <recommendedName>
        <fullName evidence="3">histidine kinase</fullName>
        <ecNumber evidence="3">2.7.13.3</ecNumber>
    </recommendedName>
</protein>
<evidence type="ECO:0000256" key="6">
    <source>
        <dbReference type="ARBA" id="ARBA00022679"/>
    </source>
</evidence>
<keyword evidence="5 15" id="KW-0597">Phosphoprotein</keyword>
<dbReference type="FunFam" id="3.30.565.10:FF:000010">
    <property type="entry name" value="Sensor histidine kinase RcsC"/>
    <property type="match status" value="1"/>
</dbReference>
<dbReference type="InterPro" id="IPR003661">
    <property type="entry name" value="HisK_dim/P_dom"/>
</dbReference>
<dbReference type="SUPFAM" id="SSF55874">
    <property type="entry name" value="ATPase domain of HSP90 chaperone/DNA topoisomerase II/histidine kinase"/>
    <property type="match status" value="1"/>
</dbReference>
<evidence type="ECO:0000256" key="9">
    <source>
        <dbReference type="ARBA" id="ARBA00022777"/>
    </source>
</evidence>
<dbReference type="Proteomes" id="UP000515277">
    <property type="component" value="Chromosome"/>
</dbReference>
<gene>
    <name evidence="19" type="ORF">GGI48_00110</name>
</gene>
<evidence type="ECO:0000256" key="11">
    <source>
        <dbReference type="ARBA" id="ARBA00022989"/>
    </source>
</evidence>
<sequence length="1069" mass="117384">MKYSNTFMENLTRSSIRLNKGLLTLAGVALLLFATLFWTTQRLIEEQHNSVRLHFARLMENIQEQELFLQQLAFRQSTEALLAAEQPPPGDAGEASQAYPHLVLTPFGLSFSPPPQAAEELPKVFALGLQLSSFYNAFWSTSHYHAPRTFLFNRFGHYDISLPAARQARGDPWNGNGAHDSELERVLLQLRTKNNGSRDHQVHWETYPLPAALDVAPKLLAYIHLPLGPQQLQLHGANSWMMVASLLNLDKINDIERLMDWSIYDDFTLIAPSGSVLSGSAPAAKALREGPNFGLRGMVFKVTSPTPALWTGLYSISYKSYLGYALWLLLSLPALAVGAITCGWIASRWYRDRVVAPAQLAHQSIAESEAFSRVVLDTAPTGLCVVRHEDFQVLMENRQAAQWPGTPQLLSLLQRDPPLSDSGTTCLEIEGRHLQVGLVTTRYQGQQVLLCSFNDITAHVQDAQLLEQARVAADAANQAKTLFLATMSHEIRTPLYGVLGTLELLGLTPLDARQSEYLNTIQRSSSNLFQLISDVLDVSKIESGQMSIDPVEFCPLDMVEEALRSYATFAERRGLLLYACIDPSLPNLMLGDAGRIRQILSNLLSNAIKFTDSGRVVLRVRVLAQQDREASIEWQVTDTGIGISPSQQPQLFAPFYQVRDASNEAGAGLGLAICQRLSEMMGGHIQVISEPGLGSSFSLRLSLQCLAAALPGAVSLPEGPPVYVRAPVPELQKSTCEWLNRLGLQAYPLPLCVDDKPRNTVLIDMLPRDSQPGWPGPCVTALAAGHRDHPQAQWAVDAHDIRAIAQAAALARQGQPLDLLQRAPGTLRRLELNVLVAEDNPLNRTIIKEQLEALGCTVTLASNGEQALEQWQPQLFDIAVTDVNMPLMNGYDLARELRRREPALPIIGVTANALREEGSRCLAAGMSAWIVKPMTLQVLRGQLEKLCPVPDNNTAAPVAIGPAPAPQPQEPALAEQRIQVSEKMRPLFLSTMRDDLQRLAKALEAGSGQTAAERLHSIAGAMGAVQAGILAKACAELECQLLENTLNPILESQVRQLMQRLSELLLPLE</sequence>
<dbReference type="CDD" id="cd16922">
    <property type="entry name" value="HATPase_EvgS-ArcB-TorS-like"/>
    <property type="match status" value="1"/>
</dbReference>
<dbReference type="Pfam" id="PF01627">
    <property type="entry name" value="Hpt"/>
    <property type="match status" value="1"/>
</dbReference>
<evidence type="ECO:0000259" key="17">
    <source>
        <dbReference type="PROSITE" id="PS50110"/>
    </source>
</evidence>
<dbReference type="InterPro" id="IPR004358">
    <property type="entry name" value="Sig_transdc_His_kin-like_C"/>
</dbReference>
<dbReference type="Gene3D" id="3.40.50.2300">
    <property type="match status" value="1"/>
</dbReference>
<evidence type="ECO:0000256" key="3">
    <source>
        <dbReference type="ARBA" id="ARBA00012438"/>
    </source>
</evidence>
<evidence type="ECO:0000256" key="2">
    <source>
        <dbReference type="ARBA" id="ARBA00004651"/>
    </source>
</evidence>
<dbReference type="PANTHER" id="PTHR45339:SF1">
    <property type="entry name" value="HYBRID SIGNAL TRANSDUCTION HISTIDINE KINASE J"/>
    <property type="match status" value="1"/>
</dbReference>
<evidence type="ECO:0000256" key="12">
    <source>
        <dbReference type="ARBA" id="ARBA00023012"/>
    </source>
</evidence>
<dbReference type="EMBL" id="CP060201">
    <property type="protein sequence ID" value="QNH77632.1"/>
    <property type="molecule type" value="Genomic_DNA"/>
</dbReference>
<keyword evidence="12" id="KW-0902">Two-component regulatory system</keyword>
<keyword evidence="4" id="KW-1003">Cell membrane</keyword>
<dbReference type="PANTHER" id="PTHR45339">
    <property type="entry name" value="HYBRID SIGNAL TRANSDUCTION HISTIDINE KINASE J"/>
    <property type="match status" value="1"/>
</dbReference>
<dbReference type="CDD" id="cd00082">
    <property type="entry name" value="HisKA"/>
    <property type="match status" value="1"/>
</dbReference>
<evidence type="ECO:0000256" key="14">
    <source>
        <dbReference type="PROSITE-ProRule" id="PRU00110"/>
    </source>
</evidence>
<dbReference type="Gene3D" id="1.20.120.160">
    <property type="entry name" value="HPT domain"/>
    <property type="match status" value="1"/>
</dbReference>
<dbReference type="GO" id="GO:0005524">
    <property type="term" value="F:ATP binding"/>
    <property type="evidence" value="ECO:0007669"/>
    <property type="project" value="UniProtKB-KW"/>
</dbReference>
<keyword evidence="10" id="KW-0067">ATP-binding</keyword>
<dbReference type="InterPro" id="IPR001789">
    <property type="entry name" value="Sig_transdc_resp-reg_receiver"/>
</dbReference>
<evidence type="ECO:0000256" key="8">
    <source>
        <dbReference type="ARBA" id="ARBA00022741"/>
    </source>
</evidence>
<reference evidence="20" key="1">
    <citation type="journal article" date="2020" name="Microbiol. Resour. Announc.">
        <title>Complete genome sequences of four natural Pseudomonas isolates that catabolize a wide range of aromatic compounds relevant to lignin valorization.</title>
        <authorList>
            <person name="Hatmaker E.A."/>
            <person name="Presley G."/>
            <person name="Cannon O."/>
            <person name="Guss A.M."/>
            <person name="Elkins J.G."/>
        </authorList>
    </citation>
    <scope>NUCLEOTIDE SEQUENCE [LARGE SCALE GENOMIC DNA]</scope>
    <source>
        <strain evidence="20">H1F5C</strain>
    </source>
</reference>
<dbReference type="SMART" id="SM00388">
    <property type="entry name" value="HisKA"/>
    <property type="match status" value="1"/>
</dbReference>
<dbReference type="InterPro" id="IPR003594">
    <property type="entry name" value="HATPase_dom"/>
</dbReference>
<dbReference type="InterPro" id="IPR036890">
    <property type="entry name" value="HATPase_C_sf"/>
</dbReference>
<dbReference type="SUPFAM" id="SSF52172">
    <property type="entry name" value="CheY-like"/>
    <property type="match status" value="1"/>
</dbReference>
<evidence type="ECO:0000256" key="15">
    <source>
        <dbReference type="PROSITE-ProRule" id="PRU00169"/>
    </source>
</evidence>
<accession>A0A7G7XCD7</accession>
<dbReference type="InterPro" id="IPR005467">
    <property type="entry name" value="His_kinase_dom"/>
</dbReference>
<feature type="modified residue" description="Phosphohistidine" evidence="14">
    <location>
        <position position="1016"/>
    </location>
</feature>
<evidence type="ECO:0000313" key="20">
    <source>
        <dbReference type="Proteomes" id="UP000515277"/>
    </source>
</evidence>
<dbReference type="EC" id="2.7.13.3" evidence="3"/>
<dbReference type="InterPro" id="IPR036097">
    <property type="entry name" value="HisK_dim/P_sf"/>
</dbReference>
<comment type="catalytic activity">
    <reaction evidence="1">
        <text>ATP + protein L-histidine = ADP + protein N-phospho-L-histidine.</text>
        <dbReference type="EC" id="2.7.13.3"/>
    </reaction>
</comment>
<dbReference type="AlphaFoldDB" id="A0A7G7XCD7"/>
<dbReference type="SUPFAM" id="SSF47384">
    <property type="entry name" value="Homodimeric domain of signal transducing histidine kinase"/>
    <property type="match status" value="1"/>
</dbReference>
<dbReference type="Gene3D" id="3.30.565.10">
    <property type="entry name" value="Histidine kinase-like ATPase, C-terminal domain"/>
    <property type="match status" value="1"/>
</dbReference>
<dbReference type="PROSITE" id="PS50894">
    <property type="entry name" value="HPT"/>
    <property type="match status" value="1"/>
</dbReference>
<dbReference type="InterPro" id="IPR011006">
    <property type="entry name" value="CheY-like_superfamily"/>
</dbReference>
<dbReference type="SMART" id="SM00448">
    <property type="entry name" value="REC"/>
    <property type="match status" value="1"/>
</dbReference>
<evidence type="ECO:0000256" key="10">
    <source>
        <dbReference type="ARBA" id="ARBA00022840"/>
    </source>
</evidence>
<dbReference type="Pfam" id="PF00072">
    <property type="entry name" value="Response_reg"/>
    <property type="match status" value="1"/>
</dbReference>
<evidence type="ECO:0000256" key="1">
    <source>
        <dbReference type="ARBA" id="ARBA00000085"/>
    </source>
</evidence>
<keyword evidence="8" id="KW-0547">Nucleotide-binding</keyword>
<name>A0A7G7XCD7_9PSED</name>
<evidence type="ECO:0000256" key="5">
    <source>
        <dbReference type="ARBA" id="ARBA00022553"/>
    </source>
</evidence>
<feature type="domain" description="HPt" evidence="18">
    <location>
        <begin position="977"/>
        <end position="1069"/>
    </location>
</feature>
<dbReference type="FunFam" id="1.10.287.130:FF:000004">
    <property type="entry name" value="Ethylene receptor 1"/>
    <property type="match status" value="1"/>
</dbReference>
<dbReference type="PRINTS" id="PR00344">
    <property type="entry name" value="BCTRLSENSOR"/>
</dbReference>
<proteinExistence type="predicted"/>
<dbReference type="Pfam" id="PF02518">
    <property type="entry name" value="HATPase_c"/>
    <property type="match status" value="1"/>
</dbReference>
<feature type="domain" description="Response regulatory" evidence="17">
    <location>
        <begin position="833"/>
        <end position="947"/>
    </location>
</feature>
<dbReference type="Pfam" id="PF00512">
    <property type="entry name" value="HisKA"/>
    <property type="match status" value="1"/>
</dbReference>
<evidence type="ECO:0000259" key="18">
    <source>
        <dbReference type="PROSITE" id="PS50894"/>
    </source>
</evidence>
<dbReference type="CDD" id="cd17546">
    <property type="entry name" value="REC_hyHK_CKI1_RcsC-like"/>
    <property type="match status" value="1"/>
</dbReference>
<dbReference type="SUPFAM" id="SSF47226">
    <property type="entry name" value="Histidine-containing phosphotransfer domain, HPT domain"/>
    <property type="match status" value="1"/>
</dbReference>
<dbReference type="PROSITE" id="PS50109">
    <property type="entry name" value="HIS_KIN"/>
    <property type="match status" value="1"/>
</dbReference>
<dbReference type="GO" id="GO:0005886">
    <property type="term" value="C:plasma membrane"/>
    <property type="evidence" value="ECO:0007669"/>
    <property type="project" value="UniProtKB-SubCell"/>
</dbReference>
<evidence type="ECO:0000256" key="7">
    <source>
        <dbReference type="ARBA" id="ARBA00022692"/>
    </source>
</evidence>
<keyword evidence="6" id="KW-0808">Transferase</keyword>
<dbReference type="InterPro" id="IPR008207">
    <property type="entry name" value="Sig_transdc_His_kin_Hpt_dom"/>
</dbReference>
<evidence type="ECO:0000313" key="19">
    <source>
        <dbReference type="EMBL" id="QNH77632.1"/>
    </source>
</evidence>
<keyword evidence="13" id="KW-0472">Membrane</keyword>
<dbReference type="SMART" id="SM00387">
    <property type="entry name" value="HATPase_c"/>
    <property type="match status" value="1"/>
</dbReference>
<keyword evidence="7" id="KW-0812">Transmembrane</keyword>
<dbReference type="RefSeq" id="WP_179596156.1">
    <property type="nucleotide sequence ID" value="NZ_CP060201.1"/>
</dbReference>
<dbReference type="InterPro" id="IPR036641">
    <property type="entry name" value="HPT_dom_sf"/>
</dbReference>
<feature type="modified residue" description="4-aspartylphosphate" evidence="15">
    <location>
        <position position="882"/>
    </location>
</feature>
<dbReference type="GO" id="GO:0000155">
    <property type="term" value="F:phosphorelay sensor kinase activity"/>
    <property type="evidence" value="ECO:0007669"/>
    <property type="project" value="InterPro"/>
</dbReference>
<feature type="domain" description="Histidine kinase" evidence="16">
    <location>
        <begin position="486"/>
        <end position="705"/>
    </location>
</feature>